<dbReference type="Proteomes" id="UP000514509">
    <property type="component" value="Plasmid unnamed"/>
</dbReference>
<evidence type="ECO:0000256" key="1">
    <source>
        <dbReference type="SAM" id="Phobius"/>
    </source>
</evidence>
<dbReference type="KEGG" id="add:HUW48_00070"/>
<dbReference type="EMBL" id="CP055152">
    <property type="protein sequence ID" value="QMU26504.1"/>
    <property type="molecule type" value="Genomic_DNA"/>
</dbReference>
<keyword evidence="1" id="KW-0812">Transmembrane</keyword>
<dbReference type="AlphaFoldDB" id="A0A7L7L137"/>
<keyword evidence="2" id="KW-0614">Plasmid</keyword>
<protein>
    <recommendedName>
        <fullName evidence="4">DUF4239 domain-containing protein</fullName>
    </recommendedName>
</protein>
<reference evidence="2 3" key="2">
    <citation type="submission" date="2020-08" db="EMBL/GenBank/DDBJ databases">
        <title>Adhaeribacter dokdonensis sp. nov., isolated from the rhizosphere of Elymus tsukushiensis, a plant native to the Dokdo Islands, Republic of Korea.</title>
        <authorList>
            <person name="Ghim S.Y."/>
        </authorList>
    </citation>
    <scope>NUCLEOTIDE SEQUENCE [LARGE SCALE GENOMIC DNA]</scope>
    <source>
        <strain evidence="2 3">KUDC8001</strain>
        <plasmid evidence="2 3">unnamed</plasmid>
    </source>
</reference>
<name>A0A7L7L137_9BACT</name>
<accession>A0A7L7L137</accession>
<evidence type="ECO:0008006" key="4">
    <source>
        <dbReference type="Google" id="ProtNLM"/>
    </source>
</evidence>
<geneLocation type="plasmid" evidence="2 3">
    <name>unnamed</name>
</geneLocation>
<feature type="transmembrane region" description="Helical" evidence="1">
    <location>
        <begin position="172"/>
        <end position="197"/>
    </location>
</feature>
<feature type="transmembrane region" description="Helical" evidence="1">
    <location>
        <begin position="42"/>
        <end position="61"/>
    </location>
</feature>
<keyword evidence="1" id="KW-0472">Membrane</keyword>
<reference evidence="2 3" key="1">
    <citation type="submission" date="2020-06" db="EMBL/GenBank/DDBJ databases">
        <authorList>
            <person name="Hwang Y.J."/>
        </authorList>
    </citation>
    <scope>NUCLEOTIDE SEQUENCE [LARGE SCALE GENOMIC DNA]</scope>
    <source>
        <strain evidence="2 3">KUDC8001</strain>
        <plasmid evidence="2 3">unnamed</plasmid>
    </source>
</reference>
<dbReference type="RefSeq" id="WP_182411445.1">
    <property type="nucleotide sequence ID" value="NZ_CP055152.1"/>
</dbReference>
<proteinExistence type="predicted"/>
<keyword evidence="3" id="KW-1185">Reference proteome</keyword>
<sequence length="250" mass="28150">MWLPIVFLIGLVASVTGGYKYAHWKYNRKELVWKASGVESAIISFYGLLLSFTLLSSGNAMKDRLALVHQHADALSELYLQSGFLNNPLKAELQGYVVNVLEIKIAYSKAPRREQLSWEKKADQLTRSLWRTILATGRNSTKLQLEVVQIASALHRASAIGYRSFYSNHDRLPVTIIVLVVLGAWLVGILVGFMNGFNREHHLLVPLIFIVLTSLTILTILDLNNPALGQIRPSFENYADLLQYLRQAQS</sequence>
<feature type="transmembrane region" description="Helical" evidence="1">
    <location>
        <begin position="203"/>
        <end position="223"/>
    </location>
</feature>
<organism evidence="2 3">
    <name type="scientific">Adhaeribacter radiodurans</name>
    <dbReference type="NCBI Taxonomy" id="2745197"/>
    <lineage>
        <taxon>Bacteria</taxon>
        <taxon>Pseudomonadati</taxon>
        <taxon>Bacteroidota</taxon>
        <taxon>Cytophagia</taxon>
        <taxon>Cytophagales</taxon>
        <taxon>Hymenobacteraceae</taxon>
        <taxon>Adhaeribacter</taxon>
    </lineage>
</organism>
<evidence type="ECO:0000313" key="3">
    <source>
        <dbReference type="Proteomes" id="UP000514509"/>
    </source>
</evidence>
<gene>
    <name evidence="2" type="ORF">HUW48_00070</name>
</gene>
<evidence type="ECO:0000313" key="2">
    <source>
        <dbReference type="EMBL" id="QMU26504.1"/>
    </source>
</evidence>
<keyword evidence="1" id="KW-1133">Transmembrane helix</keyword>
<dbReference type="Pfam" id="PF14023">
    <property type="entry name" value="Bestrophin-like"/>
    <property type="match status" value="1"/>
</dbReference>
<dbReference type="InterPro" id="IPR025333">
    <property type="entry name" value="DUF4239"/>
</dbReference>